<evidence type="ECO:0000313" key="3">
    <source>
        <dbReference type="Proteomes" id="UP000252519"/>
    </source>
</evidence>
<keyword evidence="3" id="KW-1185">Reference proteome</keyword>
<comment type="caution">
    <text evidence="2">The sequence shown here is derived from an EMBL/GenBank/DDBJ whole genome shotgun (WGS) entry which is preliminary data.</text>
</comment>
<keyword evidence="1" id="KW-0812">Transmembrane</keyword>
<accession>A0A368GUW0</accession>
<name>A0A368GUW0_ANCCA</name>
<proteinExistence type="predicted"/>
<reference evidence="2 3" key="1">
    <citation type="submission" date="2014-10" db="EMBL/GenBank/DDBJ databases">
        <title>Draft genome of the hookworm Ancylostoma caninum.</title>
        <authorList>
            <person name="Mitreva M."/>
        </authorList>
    </citation>
    <scope>NUCLEOTIDE SEQUENCE [LARGE SCALE GENOMIC DNA]</scope>
    <source>
        <strain evidence="2 3">Baltimore</strain>
    </source>
</reference>
<organism evidence="2 3">
    <name type="scientific">Ancylostoma caninum</name>
    <name type="common">Dog hookworm</name>
    <dbReference type="NCBI Taxonomy" id="29170"/>
    <lineage>
        <taxon>Eukaryota</taxon>
        <taxon>Metazoa</taxon>
        <taxon>Ecdysozoa</taxon>
        <taxon>Nematoda</taxon>
        <taxon>Chromadorea</taxon>
        <taxon>Rhabditida</taxon>
        <taxon>Rhabditina</taxon>
        <taxon>Rhabditomorpha</taxon>
        <taxon>Strongyloidea</taxon>
        <taxon>Ancylostomatidae</taxon>
        <taxon>Ancylostomatinae</taxon>
        <taxon>Ancylostoma</taxon>
    </lineage>
</organism>
<keyword evidence="1" id="KW-0472">Membrane</keyword>
<sequence length="135" mass="15456">LHFTAQFSPLQSYVFFISDLSTLVLVLIIVISTVLALSSLYVGGAVVVKVRTDRLVEEERRRMVRIEPAQPAPVPPPQYMQSVAPAATLSERYRDYFFKRSLFFHPGNCFFLKRCYPPFISADHRMRNVAKAHHA</sequence>
<evidence type="ECO:0000313" key="2">
    <source>
        <dbReference type="EMBL" id="RCN46785.1"/>
    </source>
</evidence>
<evidence type="ECO:0000256" key="1">
    <source>
        <dbReference type="SAM" id="Phobius"/>
    </source>
</evidence>
<gene>
    <name evidence="2" type="ORF">ANCCAN_07227</name>
</gene>
<feature type="transmembrane region" description="Helical" evidence="1">
    <location>
        <begin position="20"/>
        <end position="48"/>
    </location>
</feature>
<dbReference type="EMBL" id="JOJR01000073">
    <property type="protein sequence ID" value="RCN46785.1"/>
    <property type="molecule type" value="Genomic_DNA"/>
</dbReference>
<dbReference type="OrthoDB" id="10582887at2759"/>
<protein>
    <submittedName>
        <fullName evidence="2">Uncharacterized protein</fullName>
    </submittedName>
</protein>
<keyword evidence="1" id="KW-1133">Transmembrane helix</keyword>
<dbReference type="Proteomes" id="UP000252519">
    <property type="component" value="Unassembled WGS sequence"/>
</dbReference>
<dbReference type="AlphaFoldDB" id="A0A368GUW0"/>
<feature type="non-terminal residue" evidence="2">
    <location>
        <position position="1"/>
    </location>
</feature>